<feature type="compositionally biased region" description="Basic and acidic residues" evidence="1">
    <location>
        <begin position="151"/>
        <end position="164"/>
    </location>
</feature>
<feature type="region of interest" description="Disordered" evidence="1">
    <location>
        <begin position="1"/>
        <end position="213"/>
    </location>
</feature>
<feature type="compositionally biased region" description="Basic and acidic residues" evidence="1">
    <location>
        <begin position="58"/>
        <end position="67"/>
    </location>
</feature>
<evidence type="ECO:0000313" key="3">
    <source>
        <dbReference type="Proteomes" id="UP001346149"/>
    </source>
</evidence>
<accession>A0AAN7QRH7</accession>
<dbReference type="Proteomes" id="UP001346149">
    <property type="component" value="Unassembled WGS sequence"/>
</dbReference>
<feature type="compositionally biased region" description="Acidic residues" evidence="1">
    <location>
        <begin position="82"/>
        <end position="112"/>
    </location>
</feature>
<feature type="compositionally biased region" description="Basic and acidic residues" evidence="1">
    <location>
        <begin position="113"/>
        <end position="138"/>
    </location>
</feature>
<proteinExistence type="predicted"/>
<feature type="compositionally biased region" description="Acidic residues" evidence="1">
    <location>
        <begin position="167"/>
        <end position="178"/>
    </location>
</feature>
<feature type="compositionally biased region" description="Polar residues" evidence="1">
    <location>
        <begin position="192"/>
        <end position="201"/>
    </location>
</feature>
<sequence length="213" mass="23186">MAETRSEEGELVFPAKRKPDLASSNADEDLPSKILKTEDKINGNSHLDGGDKTTVQSKDSDTEKDEVADATGISGADLGGDKEEDEVQDCESDEDDEEDDEDYGEDDYDDIEEGARREVDVKGKGILKDNKGKGKLILDDEDSDVDETDDKDSSDSDGDVRSGSDSDWSDDPLAEVDLDNILPSRTRRRRSQSGIFISSNKRNTDGNNGGTDA</sequence>
<dbReference type="AlphaFoldDB" id="A0AAN7QRH7"/>
<gene>
    <name evidence="2" type="ORF">SAY86_009776</name>
</gene>
<protein>
    <submittedName>
        <fullName evidence="2">Uncharacterized protein</fullName>
    </submittedName>
</protein>
<evidence type="ECO:0000313" key="2">
    <source>
        <dbReference type="EMBL" id="KAK4774841.1"/>
    </source>
</evidence>
<dbReference type="PANTHER" id="PTHR36899:SF3">
    <property type="entry name" value="F13K23.8 PROTEIN"/>
    <property type="match status" value="1"/>
</dbReference>
<reference evidence="2 3" key="1">
    <citation type="journal article" date="2023" name="Hortic Res">
        <title>Pangenome of water caltrop reveals structural variations and asymmetric subgenome divergence after allopolyploidization.</title>
        <authorList>
            <person name="Zhang X."/>
            <person name="Chen Y."/>
            <person name="Wang L."/>
            <person name="Yuan Y."/>
            <person name="Fang M."/>
            <person name="Shi L."/>
            <person name="Lu R."/>
            <person name="Comes H.P."/>
            <person name="Ma Y."/>
            <person name="Chen Y."/>
            <person name="Huang G."/>
            <person name="Zhou Y."/>
            <person name="Zheng Z."/>
            <person name="Qiu Y."/>
        </authorList>
    </citation>
    <scope>NUCLEOTIDE SEQUENCE [LARGE SCALE GENOMIC DNA]</scope>
    <source>
        <strain evidence="2">F231</strain>
    </source>
</reference>
<comment type="caution">
    <text evidence="2">The sequence shown here is derived from an EMBL/GenBank/DDBJ whole genome shotgun (WGS) entry which is preliminary data.</text>
</comment>
<feature type="compositionally biased region" description="Acidic residues" evidence="1">
    <location>
        <begin position="139"/>
        <end position="150"/>
    </location>
</feature>
<dbReference type="EMBL" id="JAXQNO010000019">
    <property type="protein sequence ID" value="KAK4774841.1"/>
    <property type="molecule type" value="Genomic_DNA"/>
</dbReference>
<organism evidence="2 3">
    <name type="scientific">Trapa natans</name>
    <name type="common">Water chestnut</name>
    <dbReference type="NCBI Taxonomy" id="22666"/>
    <lineage>
        <taxon>Eukaryota</taxon>
        <taxon>Viridiplantae</taxon>
        <taxon>Streptophyta</taxon>
        <taxon>Embryophyta</taxon>
        <taxon>Tracheophyta</taxon>
        <taxon>Spermatophyta</taxon>
        <taxon>Magnoliopsida</taxon>
        <taxon>eudicotyledons</taxon>
        <taxon>Gunneridae</taxon>
        <taxon>Pentapetalae</taxon>
        <taxon>rosids</taxon>
        <taxon>malvids</taxon>
        <taxon>Myrtales</taxon>
        <taxon>Lythraceae</taxon>
        <taxon>Trapa</taxon>
    </lineage>
</organism>
<name>A0AAN7QRH7_TRANT</name>
<dbReference type="PANTHER" id="PTHR36899">
    <property type="entry name" value="OS04G0395700 PROTEIN"/>
    <property type="match status" value="1"/>
</dbReference>
<keyword evidence="3" id="KW-1185">Reference proteome</keyword>
<evidence type="ECO:0000256" key="1">
    <source>
        <dbReference type="SAM" id="MobiDB-lite"/>
    </source>
</evidence>